<dbReference type="EMBL" id="JQ513383">
    <property type="protein sequence ID" value="AFA44578.1"/>
    <property type="molecule type" value="Genomic_DNA"/>
</dbReference>
<dbReference type="GeneID" id="14012893"/>
<reference evidence="1 2" key="1">
    <citation type="journal article" date="2012" name="J. Virol.">
        <title>Genome of Klebsiella sp.-Infecting Bacteriophage vB_KleM_RaK2.</title>
        <authorList>
            <person name="Simoliunas E."/>
            <person name="Kaliniene L."/>
            <person name="Truncaite L."/>
            <person name="Klausa V."/>
            <person name="Zajanckauskaite A."/>
            <person name="Meskys R."/>
        </authorList>
    </citation>
    <scope>NUCLEOTIDE SEQUENCE [LARGE SCALE GENOMIC DNA]</scope>
</reference>
<accession>H6X4B2</accession>
<gene>
    <name evidence="1" type="ORF">RaK2_00305</name>
</gene>
<dbReference type="RefSeq" id="YP_007007460.1">
    <property type="nucleotide sequence ID" value="NC_019526.1"/>
</dbReference>
<proteinExistence type="predicted"/>
<sequence length="113" mass="12900">MKVTLTGSTINVATIKSVLENNSRVYISLPINDVCEILVTRLESHFNGYIKQDSIEVKYAERDCGEIQCMATEYFNINMMEKAAMSAVERYNSEDPCEFSNYSVAFENTFIKE</sequence>
<keyword evidence="2" id="KW-1185">Reference proteome</keyword>
<evidence type="ECO:0000313" key="2">
    <source>
        <dbReference type="Proteomes" id="UP000007524"/>
    </source>
</evidence>
<dbReference type="KEGG" id="vg:14012893"/>
<dbReference type="Proteomes" id="UP000007524">
    <property type="component" value="Segment"/>
</dbReference>
<name>H6X4B2_9CAUD</name>
<protein>
    <submittedName>
        <fullName evidence="1">Uncharacterized protein</fullName>
    </submittedName>
</protein>
<evidence type="ECO:0000313" key="1">
    <source>
        <dbReference type="EMBL" id="AFA44578.1"/>
    </source>
</evidence>
<organism evidence="1 2">
    <name type="scientific">Klebsiella phage vB_KleM_RaK2</name>
    <dbReference type="NCBI Taxonomy" id="1147094"/>
    <lineage>
        <taxon>Viruses</taxon>
        <taxon>Duplodnaviria</taxon>
        <taxon>Heunggongvirae</taxon>
        <taxon>Uroviricota</taxon>
        <taxon>Caudoviricetes</taxon>
        <taxon>Alcyoneusvirus</taxon>
        <taxon>Alcyoneusvirus RaK2</taxon>
    </lineage>
</organism>